<keyword evidence="2" id="KW-0805">Transcription regulation</keyword>
<dbReference type="PROSITE" id="PS50977">
    <property type="entry name" value="HTH_TETR_2"/>
    <property type="match status" value="1"/>
</dbReference>
<evidence type="ECO:0000256" key="1">
    <source>
        <dbReference type="ARBA" id="ARBA00022491"/>
    </source>
</evidence>
<evidence type="ECO:0000313" key="8">
    <source>
        <dbReference type="Proteomes" id="UP000255355"/>
    </source>
</evidence>
<keyword evidence="3 5" id="KW-0238">DNA-binding</keyword>
<dbReference type="SUPFAM" id="SSF46689">
    <property type="entry name" value="Homeodomain-like"/>
    <property type="match status" value="1"/>
</dbReference>
<dbReference type="InterPro" id="IPR003012">
    <property type="entry name" value="Tet_transcr_reg_TetR"/>
</dbReference>
<dbReference type="Gene3D" id="1.10.10.60">
    <property type="entry name" value="Homeodomain-like"/>
    <property type="match status" value="1"/>
</dbReference>
<keyword evidence="1" id="KW-0678">Repressor</keyword>
<sequence length="219" mass="23215">MWARPTKTGRAQPALDRARIVAGAVELLDRGTVSGLTMRKLATHLNTAPMTLYGYVATKDDLLEYAVDAVFAEMTDGAAPSGDWRTDLRSIGRQMFDALLRHAWAAELIGGMPPLGPAAVAQFRSIVGALGDAGFAEDRVQPALTAFYYYVLGAAVAESAWARAGSPDDSVRATITALDAGTGAAIPLLLDRPAPPEDRAQRFEQGLQCVLDGFEPPSG</sequence>
<evidence type="ECO:0000256" key="4">
    <source>
        <dbReference type="ARBA" id="ARBA00023163"/>
    </source>
</evidence>
<name>A0A370H0Q6_9NOCA</name>
<reference evidence="7 8" key="1">
    <citation type="submission" date="2018-07" db="EMBL/GenBank/DDBJ databases">
        <title>Genomic Encyclopedia of Type Strains, Phase IV (KMG-IV): sequencing the most valuable type-strain genomes for metagenomic binning, comparative biology and taxonomic classification.</title>
        <authorList>
            <person name="Goeker M."/>
        </authorList>
    </citation>
    <scope>NUCLEOTIDE SEQUENCE [LARGE SCALE GENOMIC DNA]</scope>
    <source>
        <strain evidence="7 8">DSM 44952</strain>
    </source>
</reference>
<gene>
    <name evidence="7" type="ORF">DFR68_10643</name>
</gene>
<evidence type="ECO:0000313" key="7">
    <source>
        <dbReference type="EMBL" id="RDI49609.1"/>
    </source>
</evidence>
<organism evidence="7 8">
    <name type="scientific">Nocardia mexicana</name>
    <dbReference type="NCBI Taxonomy" id="279262"/>
    <lineage>
        <taxon>Bacteria</taxon>
        <taxon>Bacillati</taxon>
        <taxon>Actinomycetota</taxon>
        <taxon>Actinomycetes</taxon>
        <taxon>Mycobacteriales</taxon>
        <taxon>Nocardiaceae</taxon>
        <taxon>Nocardia</taxon>
    </lineage>
</organism>
<protein>
    <submittedName>
        <fullName evidence="7">TetR family transcriptional regulator</fullName>
    </submittedName>
</protein>
<keyword evidence="8" id="KW-1185">Reference proteome</keyword>
<dbReference type="InterPro" id="IPR009057">
    <property type="entry name" value="Homeodomain-like_sf"/>
</dbReference>
<dbReference type="InterPro" id="IPR001647">
    <property type="entry name" value="HTH_TetR"/>
</dbReference>
<dbReference type="PANTHER" id="PTHR30055">
    <property type="entry name" value="HTH-TYPE TRANSCRIPTIONAL REGULATOR RUTR"/>
    <property type="match status" value="1"/>
</dbReference>
<dbReference type="SUPFAM" id="SSF48498">
    <property type="entry name" value="Tetracyclin repressor-like, C-terminal domain"/>
    <property type="match status" value="1"/>
</dbReference>
<dbReference type="GO" id="GO:0046677">
    <property type="term" value="P:response to antibiotic"/>
    <property type="evidence" value="ECO:0007669"/>
    <property type="project" value="InterPro"/>
</dbReference>
<dbReference type="STRING" id="1210089.GCA_001613165_06410"/>
<dbReference type="Gene3D" id="1.10.357.10">
    <property type="entry name" value="Tetracycline Repressor, domain 2"/>
    <property type="match status" value="1"/>
</dbReference>
<dbReference type="InterPro" id="IPR036271">
    <property type="entry name" value="Tet_transcr_reg_TetR-rel_C_sf"/>
</dbReference>
<evidence type="ECO:0000256" key="2">
    <source>
        <dbReference type="ARBA" id="ARBA00023015"/>
    </source>
</evidence>
<dbReference type="EMBL" id="QQAZ01000006">
    <property type="protein sequence ID" value="RDI49609.1"/>
    <property type="molecule type" value="Genomic_DNA"/>
</dbReference>
<keyword evidence="4" id="KW-0804">Transcription</keyword>
<feature type="domain" description="HTH tetR-type" evidence="6">
    <location>
        <begin position="14"/>
        <end position="74"/>
    </location>
</feature>
<dbReference type="InterPro" id="IPR004111">
    <property type="entry name" value="Repressor_TetR_C"/>
</dbReference>
<evidence type="ECO:0000259" key="6">
    <source>
        <dbReference type="PROSITE" id="PS50977"/>
    </source>
</evidence>
<dbReference type="AlphaFoldDB" id="A0A370H0Q6"/>
<dbReference type="Pfam" id="PF02909">
    <property type="entry name" value="TetR_C_1"/>
    <property type="match status" value="1"/>
</dbReference>
<dbReference type="GO" id="GO:0045892">
    <property type="term" value="P:negative regulation of DNA-templated transcription"/>
    <property type="evidence" value="ECO:0007669"/>
    <property type="project" value="InterPro"/>
</dbReference>
<dbReference type="PANTHER" id="PTHR30055:SF151">
    <property type="entry name" value="TRANSCRIPTIONAL REGULATORY PROTEIN"/>
    <property type="match status" value="1"/>
</dbReference>
<dbReference type="GO" id="GO:0000976">
    <property type="term" value="F:transcription cis-regulatory region binding"/>
    <property type="evidence" value="ECO:0007669"/>
    <property type="project" value="TreeGrafter"/>
</dbReference>
<comment type="caution">
    <text evidence="7">The sequence shown here is derived from an EMBL/GenBank/DDBJ whole genome shotgun (WGS) entry which is preliminary data.</text>
</comment>
<dbReference type="PRINTS" id="PR00400">
    <property type="entry name" value="TETREPRESSOR"/>
</dbReference>
<evidence type="ECO:0000256" key="3">
    <source>
        <dbReference type="ARBA" id="ARBA00023125"/>
    </source>
</evidence>
<dbReference type="InterPro" id="IPR050109">
    <property type="entry name" value="HTH-type_TetR-like_transc_reg"/>
</dbReference>
<dbReference type="Pfam" id="PF00440">
    <property type="entry name" value="TetR_N"/>
    <property type="match status" value="1"/>
</dbReference>
<feature type="DNA-binding region" description="H-T-H motif" evidence="5">
    <location>
        <begin position="37"/>
        <end position="56"/>
    </location>
</feature>
<accession>A0A370H0Q6</accession>
<evidence type="ECO:0000256" key="5">
    <source>
        <dbReference type="PROSITE-ProRule" id="PRU00335"/>
    </source>
</evidence>
<dbReference type="Proteomes" id="UP000255355">
    <property type="component" value="Unassembled WGS sequence"/>
</dbReference>
<proteinExistence type="predicted"/>
<dbReference type="GO" id="GO:0003700">
    <property type="term" value="F:DNA-binding transcription factor activity"/>
    <property type="evidence" value="ECO:0007669"/>
    <property type="project" value="TreeGrafter"/>
</dbReference>